<dbReference type="InterPro" id="IPR023393">
    <property type="entry name" value="START-like_dom_sf"/>
</dbReference>
<organism evidence="1 2">
    <name type="scientific">Aspergillus fumigatus (strain CBS 144.89 / FGSC A1163 / CEA10)</name>
    <name type="common">Neosartorya fumigata</name>
    <dbReference type="NCBI Taxonomy" id="451804"/>
    <lineage>
        <taxon>Eukaryota</taxon>
        <taxon>Fungi</taxon>
        <taxon>Dikarya</taxon>
        <taxon>Ascomycota</taxon>
        <taxon>Pezizomycotina</taxon>
        <taxon>Eurotiomycetes</taxon>
        <taxon>Eurotiomycetidae</taxon>
        <taxon>Eurotiales</taxon>
        <taxon>Aspergillaceae</taxon>
        <taxon>Aspergillus</taxon>
        <taxon>Aspergillus subgen. Fumigati</taxon>
    </lineage>
</organism>
<dbReference type="OrthoDB" id="2320332at2759"/>
<dbReference type="VEuPathDB" id="FungiDB:AFUB_086760"/>
<dbReference type="AlphaFoldDB" id="B0YBI9"/>
<dbReference type="InterPro" id="IPR015075">
    <property type="entry name" value="AtaL"/>
</dbReference>
<proteinExistence type="predicted"/>
<sequence>MAIPSNNIAFTAPINPPGADPILTRSQIWNGLLFKIRSAETFVPAGIQSTTVLSESVDEAGNPVTLREVVFRADQRRVKETVTAHKDSRVDFVQPDGSTISNIVSEGAAGELYMTYAFEWRHPGASEEELAALREREKMMSKGAVEEMEEHLTYSFDGHADSPHKIGSIEKAIPTSVPFYSIHLYYPPRSMIGNTGSCHASECRALTDRMKPSTLLVTFPREQRCLAPKRVVSDFGACTMENASSDP</sequence>
<evidence type="ECO:0000313" key="2">
    <source>
        <dbReference type="Proteomes" id="UP000001699"/>
    </source>
</evidence>
<name>B0YBI9_ASPFC</name>
<dbReference type="HOGENOM" id="CLU_1124300_0_0_1"/>
<protein>
    <recommendedName>
        <fullName evidence="3">DUF1857 domain-containing protein</fullName>
    </recommendedName>
</protein>
<evidence type="ECO:0000313" key="1">
    <source>
        <dbReference type="EMBL" id="EDP47970.1"/>
    </source>
</evidence>
<keyword evidence="2" id="KW-1185">Reference proteome</keyword>
<reference evidence="1 2" key="1">
    <citation type="journal article" date="2008" name="PLoS Genet.">
        <title>Genomic islands in the pathogenic filamentous fungus Aspergillus fumigatus.</title>
        <authorList>
            <person name="Fedorova N.D."/>
            <person name="Khaldi N."/>
            <person name="Joardar V.S."/>
            <person name="Maiti R."/>
            <person name="Amedeo P."/>
            <person name="Anderson M.J."/>
            <person name="Crabtree J."/>
            <person name="Silva J.C."/>
            <person name="Badger J.H."/>
            <person name="Albarraq A."/>
            <person name="Angiuoli S."/>
            <person name="Bussey H."/>
            <person name="Bowyer P."/>
            <person name="Cotty P.J."/>
            <person name="Dyer P.S."/>
            <person name="Egan A."/>
            <person name="Galens K."/>
            <person name="Fraser-Liggett C.M."/>
            <person name="Haas B.J."/>
            <person name="Inman J.M."/>
            <person name="Kent R."/>
            <person name="Lemieux S."/>
            <person name="Malavazi I."/>
            <person name="Orvis J."/>
            <person name="Roemer T."/>
            <person name="Ronning C.M."/>
            <person name="Sundaram J.P."/>
            <person name="Sutton G."/>
            <person name="Turner G."/>
            <person name="Venter J.C."/>
            <person name="White O.R."/>
            <person name="Whitty B.R."/>
            <person name="Youngman P."/>
            <person name="Wolfe K.H."/>
            <person name="Goldman G.H."/>
            <person name="Wortman J.R."/>
            <person name="Jiang B."/>
            <person name="Denning D.W."/>
            <person name="Nierman W.C."/>
        </authorList>
    </citation>
    <scope>NUCLEOTIDE SEQUENCE [LARGE SCALE GENOMIC DNA]</scope>
    <source>
        <strain evidence="2">CBS 144.89 / FGSC A1163 / CEA10</strain>
    </source>
</reference>
<gene>
    <name evidence="1" type="ORF">AFUB_086760</name>
</gene>
<dbReference type="SUPFAM" id="SSF55961">
    <property type="entry name" value="Bet v1-like"/>
    <property type="match status" value="1"/>
</dbReference>
<dbReference type="Gene3D" id="3.30.530.20">
    <property type="match status" value="1"/>
</dbReference>
<accession>B0YBI9</accession>
<evidence type="ECO:0008006" key="3">
    <source>
        <dbReference type="Google" id="ProtNLM"/>
    </source>
</evidence>
<dbReference type="EMBL" id="DS499601">
    <property type="protein sequence ID" value="EDP47970.1"/>
    <property type="molecule type" value="Genomic_DNA"/>
</dbReference>
<dbReference type="Proteomes" id="UP000001699">
    <property type="component" value="Unassembled WGS sequence"/>
</dbReference>
<dbReference type="Pfam" id="PF08982">
    <property type="entry name" value="AtaL"/>
    <property type="match status" value="1"/>
</dbReference>
<dbReference type="CDD" id="cd08863">
    <property type="entry name" value="SRPBCC_DUF1857"/>
    <property type="match status" value="1"/>
</dbReference>